<dbReference type="EMBL" id="DWWL01000084">
    <property type="protein sequence ID" value="HJC48933.1"/>
    <property type="molecule type" value="Genomic_DNA"/>
</dbReference>
<reference evidence="1" key="2">
    <citation type="submission" date="2021-04" db="EMBL/GenBank/DDBJ databases">
        <authorList>
            <person name="Gilroy R."/>
        </authorList>
    </citation>
    <scope>NUCLEOTIDE SEQUENCE</scope>
    <source>
        <strain evidence="1">CHK183-5548</strain>
    </source>
</reference>
<sequence length="50" mass="5598">MKKITKSVLQSTVKKTASILSVIAMFFAISPCIGKIYEPKIPDCLKERIK</sequence>
<evidence type="ECO:0000313" key="1">
    <source>
        <dbReference type="EMBL" id="HJC48933.1"/>
    </source>
</evidence>
<dbReference type="Proteomes" id="UP000823883">
    <property type="component" value="Unassembled WGS sequence"/>
</dbReference>
<organism evidence="1 2">
    <name type="scientific">Candidatus Lachnoclostridium pullistercoris</name>
    <dbReference type="NCBI Taxonomy" id="2838632"/>
    <lineage>
        <taxon>Bacteria</taxon>
        <taxon>Bacillati</taxon>
        <taxon>Bacillota</taxon>
        <taxon>Clostridia</taxon>
        <taxon>Lachnospirales</taxon>
        <taxon>Lachnospiraceae</taxon>
    </lineage>
</organism>
<dbReference type="InterPro" id="IPR009229">
    <property type="entry name" value="AgrD"/>
</dbReference>
<protein>
    <submittedName>
        <fullName evidence="1">Cyclic lactone autoinducer peptide</fullName>
    </submittedName>
</protein>
<proteinExistence type="predicted"/>
<dbReference type="AlphaFoldDB" id="A0A9D2PHG3"/>
<reference evidence="1" key="1">
    <citation type="journal article" date="2021" name="PeerJ">
        <title>Extensive microbial diversity within the chicken gut microbiome revealed by metagenomics and culture.</title>
        <authorList>
            <person name="Gilroy R."/>
            <person name="Ravi A."/>
            <person name="Getino M."/>
            <person name="Pursley I."/>
            <person name="Horton D.L."/>
            <person name="Alikhan N.F."/>
            <person name="Baker D."/>
            <person name="Gharbi K."/>
            <person name="Hall N."/>
            <person name="Watson M."/>
            <person name="Adriaenssens E.M."/>
            <person name="Foster-Nyarko E."/>
            <person name="Jarju S."/>
            <person name="Secka A."/>
            <person name="Antonio M."/>
            <person name="Oren A."/>
            <person name="Chaudhuri R.R."/>
            <person name="La Ragione R."/>
            <person name="Hildebrand F."/>
            <person name="Pallen M.J."/>
        </authorList>
    </citation>
    <scope>NUCLEOTIDE SEQUENCE</scope>
    <source>
        <strain evidence="1">CHK183-5548</strain>
    </source>
</reference>
<name>A0A9D2PHG3_9FIRM</name>
<accession>A0A9D2PHG3</accession>
<gene>
    <name evidence="1" type="ORF">IAA04_12865</name>
</gene>
<evidence type="ECO:0000313" key="2">
    <source>
        <dbReference type="Proteomes" id="UP000823883"/>
    </source>
</evidence>
<dbReference type="NCBIfam" id="TIGR04223">
    <property type="entry name" value="quorum_AgrD"/>
    <property type="match status" value="1"/>
</dbReference>
<comment type="caution">
    <text evidence="1">The sequence shown here is derived from an EMBL/GenBank/DDBJ whole genome shotgun (WGS) entry which is preliminary data.</text>
</comment>